<evidence type="ECO:0000259" key="2">
    <source>
        <dbReference type="Pfam" id="PF02272"/>
    </source>
</evidence>
<dbReference type="Proteomes" id="UP000543642">
    <property type="component" value="Unassembled WGS sequence"/>
</dbReference>
<dbReference type="PANTHER" id="PTHR47618:SF1">
    <property type="entry name" value="BIFUNCTIONAL OLIGORIBONUCLEASE AND PAP PHOSPHATASE NRNA"/>
    <property type="match status" value="1"/>
</dbReference>
<dbReference type="InterPro" id="IPR003156">
    <property type="entry name" value="DHHA1_dom"/>
</dbReference>
<dbReference type="EC" id="3.1.13.3" evidence="3"/>
<sequence length="320" mass="35371">MNDKIGVYLGGAGTIAIAGHTRPDGDCTGACLALYNYIRKNYPQIQADIYLEPVADVYKVMENADQIISDYKDDKTYDVFFALDASDKGRLAGAVRYFDTAKKTVCIDHHISNEGFAMENIIFPHASSTCEVLAKLMDMDGVDQAVAEALYIGIICDTGCFKQSNTGKETMVIAGTLMEKGVRFSQLTDEVFYQKTYTQNQLLGRCLLESFLMFSGQCIISVADRKVMDFYKAISSDLEGIIDQMRVTRGVEVAVLLTEIGHMTYKVSMRSNNYMNVAQIAGYFGGGGHIRAAGCTMAGTKYDVINNLTRLIEEQLKNHD</sequence>
<protein>
    <submittedName>
        <fullName evidence="3">Phosphoesterase RecJ-like protein</fullName>
        <ecNumber evidence="3">3.1.13.3</ecNumber>
        <ecNumber evidence="3">3.1.3.7</ecNumber>
    </submittedName>
</protein>
<dbReference type="RefSeq" id="WP_183770456.1">
    <property type="nucleotide sequence ID" value="NZ_JACHFW010000001.1"/>
</dbReference>
<accession>A0A7W8H8G7</accession>
<gene>
    <name evidence="3" type="ORF">HNP82_000191</name>
</gene>
<dbReference type="EC" id="3.1.3.7" evidence="3"/>
<keyword evidence="4" id="KW-1185">Reference proteome</keyword>
<feature type="domain" description="DDH" evidence="1">
    <location>
        <begin position="15"/>
        <end position="154"/>
    </location>
</feature>
<dbReference type="Gene3D" id="3.90.1640.10">
    <property type="entry name" value="inorganic pyrophosphatase (n-terminal core)"/>
    <property type="match status" value="1"/>
</dbReference>
<dbReference type="InterPro" id="IPR001667">
    <property type="entry name" value="DDH_dom"/>
</dbReference>
<dbReference type="Pfam" id="PF02272">
    <property type="entry name" value="DHHA1"/>
    <property type="match status" value="1"/>
</dbReference>
<dbReference type="SUPFAM" id="SSF64182">
    <property type="entry name" value="DHH phosphoesterases"/>
    <property type="match status" value="1"/>
</dbReference>
<dbReference type="PANTHER" id="PTHR47618">
    <property type="entry name" value="BIFUNCTIONAL OLIGORIBONUCLEASE AND PAP PHOSPHATASE NRNA"/>
    <property type="match status" value="1"/>
</dbReference>
<name>A0A7W8H8G7_9FIRM</name>
<dbReference type="GO" id="GO:0003676">
    <property type="term" value="F:nucleic acid binding"/>
    <property type="evidence" value="ECO:0007669"/>
    <property type="project" value="InterPro"/>
</dbReference>
<dbReference type="EMBL" id="JACHFW010000001">
    <property type="protein sequence ID" value="MBB5263097.1"/>
    <property type="molecule type" value="Genomic_DNA"/>
</dbReference>
<dbReference type="InterPro" id="IPR051319">
    <property type="entry name" value="Oligoribo/pAp-PDE_c-di-AMP_PDE"/>
</dbReference>
<feature type="domain" description="DHHA1" evidence="2">
    <location>
        <begin position="235"/>
        <end position="317"/>
    </location>
</feature>
<reference evidence="3 4" key="1">
    <citation type="submission" date="2020-08" db="EMBL/GenBank/DDBJ databases">
        <title>Genomic Encyclopedia of Type Strains, Phase IV (KMG-IV): sequencing the most valuable type-strain genomes for metagenomic binning, comparative biology and taxonomic classification.</title>
        <authorList>
            <person name="Goeker M."/>
        </authorList>
    </citation>
    <scope>NUCLEOTIDE SEQUENCE [LARGE SCALE GENOMIC DNA]</scope>
    <source>
        <strain evidence="3 4">DSM 106146</strain>
    </source>
</reference>
<evidence type="ECO:0000313" key="3">
    <source>
        <dbReference type="EMBL" id="MBB5263097.1"/>
    </source>
</evidence>
<organism evidence="3 4">
    <name type="scientific">Catenibacillus scindens</name>
    <dbReference type="NCBI Taxonomy" id="673271"/>
    <lineage>
        <taxon>Bacteria</taxon>
        <taxon>Bacillati</taxon>
        <taxon>Bacillota</taxon>
        <taxon>Clostridia</taxon>
        <taxon>Lachnospirales</taxon>
        <taxon>Lachnospiraceae</taxon>
        <taxon>Catenibacillus</taxon>
    </lineage>
</organism>
<evidence type="ECO:0000313" key="4">
    <source>
        <dbReference type="Proteomes" id="UP000543642"/>
    </source>
</evidence>
<dbReference type="Gene3D" id="3.10.310.30">
    <property type="match status" value="1"/>
</dbReference>
<dbReference type="InterPro" id="IPR038763">
    <property type="entry name" value="DHH_sf"/>
</dbReference>
<dbReference type="AlphaFoldDB" id="A0A7W8H8G7"/>
<comment type="caution">
    <text evidence="3">The sequence shown here is derived from an EMBL/GenBank/DDBJ whole genome shotgun (WGS) entry which is preliminary data.</text>
</comment>
<dbReference type="GO" id="GO:0008441">
    <property type="term" value="F:3'(2'),5'-bisphosphate nucleotidase activity"/>
    <property type="evidence" value="ECO:0007669"/>
    <property type="project" value="UniProtKB-EC"/>
</dbReference>
<proteinExistence type="predicted"/>
<keyword evidence="3" id="KW-0378">Hydrolase</keyword>
<dbReference type="Pfam" id="PF01368">
    <property type="entry name" value="DHH"/>
    <property type="match status" value="1"/>
</dbReference>
<evidence type="ECO:0000259" key="1">
    <source>
        <dbReference type="Pfam" id="PF01368"/>
    </source>
</evidence>